<gene>
    <name evidence="2" type="ORF">LMG9964_02147</name>
</gene>
<dbReference type="AlphaFoldDB" id="A0A6J5K3Z9"/>
<evidence type="ECO:0000313" key="3">
    <source>
        <dbReference type="Proteomes" id="UP000494102"/>
    </source>
</evidence>
<dbReference type="GeneID" id="27797153"/>
<dbReference type="Proteomes" id="UP000494102">
    <property type="component" value="Unassembled WGS sequence"/>
</dbReference>
<sequence>MKARLAMRLLADLMDWDETRATEEFAWLRLMVSAKYDHYQGYSPGARFYVNLLSWIAQFKQEDRPTAYEFIRKHLVFVSQSEMHHLVALSMPIIQRSMRAELAQSLSIPLYKTWGDRQIERRLELMAIRTLYVGLSDGAKVDVFRRENEGAISTEQVVAASEISEDKWRKLNGALRERLDATGFAAETSLFERVCLIDDFTASGATLIRQNGNGEWKGKIPTFCSQNSDRLGTSLAPDCCIHVHHYLASNRATDIAEKSVKDYGQVVGKFRYELTFSAVLSGEIVVSDSSAADLAKLLKDYYDPTIEDTHLGKDVWYGYRQCGLPVVLYHNAPNNSVAVLWATSDPKHQPPGHRMTPLFARKKRHADHG</sequence>
<accession>A0A6J5K3Z9</accession>
<dbReference type="RefSeq" id="WP_015002772.1">
    <property type="nucleotide sequence ID" value="NZ_CADILN010000002.1"/>
</dbReference>
<organism evidence="2 3">
    <name type="scientific">Paraburkholderia phenoliruptrix</name>
    <dbReference type="NCBI Taxonomy" id="252970"/>
    <lineage>
        <taxon>Bacteria</taxon>
        <taxon>Pseudomonadati</taxon>
        <taxon>Pseudomonadota</taxon>
        <taxon>Betaproteobacteria</taxon>
        <taxon>Burkholderiales</taxon>
        <taxon>Burkholderiaceae</taxon>
        <taxon>Paraburkholderia</taxon>
    </lineage>
</organism>
<proteinExistence type="predicted"/>
<dbReference type="Pfam" id="PF24390">
    <property type="entry name" value="PRTase-CE"/>
    <property type="match status" value="1"/>
</dbReference>
<evidence type="ECO:0000259" key="1">
    <source>
        <dbReference type="Pfam" id="PF24390"/>
    </source>
</evidence>
<reference evidence="2 3" key="1">
    <citation type="submission" date="2020-04" db="EMBL/GenBank/DDBJ databases">
        <authorList>
            <person name="De Canck E."/>
        </authorList>
    </citation>
    <scope>NUCLEOTIDE SEQUENCE [LARGE SCALE GENOMIC DNA]</scope>
    <source>
        <strain evidence="2 3">LMG 9964</strain>
    </source>
</reference>
<dbReference type="EMBL" id="CADILN010000002">
    <property type="protein sequence ID" value="CAB4048506.1"/>
    <property type="molecule type" value="Genomic_DNA"/>
</dbReference>
<dbReference type="InterPro" id="IPR056920">
    <property type="entry name" value="PRTase-CE"/>
</dbReference>
<feature type="domain" description="PRTase-CE" evidence="1">
    <location>
        <begin position="54"/>
        <end position="361"/>
    </location>
</feature>
<name>A0A6J5K3Z9_9BURK</name>
<evidence type="ECO:0000313" key="2">
    <source>
        <dbReference type="EMBL" id="CAB4048506.1"/>
    </source>
</evidence>
<protein>
    <recommendedName>
        <fullName evidence="1">PRTase-CE domain-containing protein</fullName>
    </recommendedName>
</protein>